<feature type="region of interest" description="Disordered" evidence="6">
    <location>
        <begin position="942"/>
        <end position="971"/>
    </location>
</feature>
<keyword evidence="5 7" id="KW-0472">Membrane</keyword>
<feature type="compositionally biased region" description="Basic residues" evidence="6">
    <location>
        <begin position="942"/>
        <end position="955"/>
    </location>
</feature>
<reference evidence="9 10" key="1">
    <citation type="journal article" date="2014" name="Genome Biol. Evol.">
        <title>The secreted proteins of Achlya hypogyna and Thraustotheca clavata identify the ancestral oomycete secretome and reveal gene acquisitions by horizontal gene transfer.</title>
        <authorList>
            <person name="Misner I."/>
            <person name="Blouin N."/>
            <person name="Leonard G."/>
            <person name="Richards T.A."/>
            <person name="Lane C.E."/>
        </authorList>
    </citation>
    <scope>NUCLEOTIDE SEQUENCE [LARGE SCALE GENOMIC DNA]</scope>
    <source>
        <strain evidence="9 10">ATCC 48635</strain>
    </source>
</reference>
<comment type="subcellular location">
    <subcellularLocation>
        <location evidence="1">Cell membrane</location>
        <topology evidence="1">Multi-pass membrane protein</topology>
    </subcellularLocation>
</comment>
<feature type="transmembrane region" description="Helical" evidence="7">
    <location>
        <begin position="702"/>
        <end position="723"/>
    </location>
</feature>
<feature type="domain" description="Amino acid permease/ SLC12A" evidence="8">
    <location>
        <begin position="507"/>
        <end position="876"/>
    </location>
</feature>
<feature type="transmembrane region" description="Helical" evidence="7">
    <location>
        <begin position="800"/>
        <end position="819"/>
    </location>
</feature>
<feature type="transmembrane region" description="Helical" evidence="7">
    <location>
        <begin position="890"/>
        <end position="908"/>
    </location>
</feature>
<feature type="transmembrane region" description="Helical" evidence="7">
    <location>
        <begin position="157"/>
        <end position="178"/>
    </location>
</feature>
<evidence type="ECO:0000256" key="7">
    <source>
        <dbReference type="SAM" id="Phobius"/>
    </source>
</evidence>
<evidence type="ECO:0000259" key="8">
    <source>
        <dbReference type="Pfam" id="PF00324"/>
    </source>
</evidence>
<feature type="transmembrane region" description="Helical" evidence="7">
    <location>
        <begin position="629"/>
        <end position="648"/>
    </location>
</feature>
<dbReference type="AlphaFoldDB" id="A0A1V9YA13"/>
<evidence type="ECO:0000256" key="3">
    <source>
        <dbReference type="ARBA" id="ARBA00022692"/>
    </source>
</evidence>
<dbReference type="PANTHER" id="PTHR42770:SF7">
    <property type="entry name" value="MEMBRANE PROTEIN"/>
    <property type="match status" value="1"/>
</dbReference>
<dbReference type="InterPro" id="IPR004841">
    <property type="entry name" value="AA-permease/SLC12A_dom"/>
</dbReference>
<keyword evidence="10" id="KW-1185">Reference proteome</keyword>
<feature type="transmembrane region" description="Helical" evidence="7">
    <location>
        <begin position="20"/>
        <end position="38"/>
    </location>
</feature>
<feature type="compositionally biased region" description="Polar residues" evidence="6">
    <location>
        <begin position="956"/>
        <end position="966"/>
    </location>
</feature>
<evidence type="ECO:0000256" key="4">
    <source>
        <dbReference type="ARBA" id="ARBA00022989"/>
    </source>
</evidence>
<dbReference type="Pfam" id="PF13520">
    <property type="entry name" value="AA_permease_2"/>
    <property type="match status" value="1"/>
</dbReference>
<dbReference type="GO" id="GO:0005886">
    <property type="term" value="C:plasma membrane"/>
    <property type="evidence" value="ECO:0007669"/>
    <property type="project" value="UniProtKB-SubCell"/>
</dbReference>
<feature type="transmembrane region" description="Helical" evidence="7">
    <location>
        <begin position="861"/>
        <end position="884"/>
    </location>
</feature>
<feature type="transmembrane region" description="Helical" evidence="7">
    <location>
        <begin position="127"/>
        <end position="145"/>
    </location>
</feature>
<protein>
    <submittedName>
        <fullName evidence="9">Amino Acid-Polyamine-Organocation (APC) Family</fullName>
    </submittedName>
</protein>
<feature type="transmembrane region" description="Helical" evidence="7">
    <location>
        <begin position="512"/>
        <end position="536"/>
    </location>
</feature>
<gene>
    <name evidence="9" type="ORF">ACHHYP_15763</name>
</gene>
<feature type="transmembrane region" description="Helical" evidence="7">
    <location>
        <begin position="395"/>
        <end position="413"/>
    </location>
</feature>
<keyword evidence="2" id="KW-1003">Cell membrane</keyword>
<evidence type="ECO:0000313" key="9">
    <source>
        <dbReference type="EMBL" id="OQR82580.1"/>
    </source>
</evidence>
<dbReference type="GO" id="GO:0022857">
    <property type="term" value="F:transmembrane transporter activity"/>
    <property type="evidence" value="ECO:0007669"/>
    <property type="project" value="InterPro"/>
</dbReference>
<feature type="transmembrane region" description="Helical" evidence="7">
    <location>
        <begin position="825"/>
        <end position="849"/>
    </location>
</feature>
<feature type="transmembrane region" description="Helical" evidence="7">
    <location>
        <begin position="44"/>
        <end position="65"/>
    </location>
</feature>
<dbReference type="Proteomes" id="UP000243579">
    <property type="component" value="Unassembled WGS sequence"/>
</dbReference>
<dbReference type="InterPro" id="IPR050367">
    <property type="entry name" value="APC_superfamily"/>
</dbReference>
<evidence type="ECO:0000256" key="5">
    <source>
        <dbReference type="ARBA" id="ARBA00023136"/>
    </source>
</evidence>
<feature type="transmembrane region" description="Helical" evidence="7">
    <location>
        <begin position="750"/>
        <end position="771"/>
    </location>
</feature>
<feature type="transmembrane region" description="Helical" evidence="7">
    <location>
        <begin position="485"/>
        <end position="506"/>
    </location>
</feature>
<dbReference type="Gene3D" id="1.20.1740.10">
    <property type="entry name" value="Amino acid/polyamine transporter I"/>
    <property type="match status" value="2"/>
</dbReference>
<comment type="caution">
    <text evidence="9">The sequence shown here is derived from an EMBL/GenBank/DDBJ whole genome shotgun (WGS) entry which is preliminary data.</text>
</comment>
<dbReference type="Pfam" id="PF00324">
    <property type="entry name" value="AA_permease"/>
    <property type="match status" value="1"/>
</dbReference>
<dbReference type="STRING" id="1202772.A0A1V9YA13"/>
<dbReference type="PANTHER" id="PTHR42770">
    <property type="entry name" value="AMINO ACID TRANSPORTER-RELATED"/>
    <property type="match status" value="1"/>
</dbReference>
<feature type="transmembrane region" description="Helical" evidence="7">
    <location>
        <begin position="419"/>
        <end position="437"/>
    </location>
</feature>
<keyword evidence="4 7" id="KW-1133">Transmembrane helix</keyword>
<dbReference type="EMBL" id="JNBR01002431">
    <property type="protein sequence ID" value="OQR82580.1"/>
    <property type="molecule type" value="Genomic_DNA"/>
</dbReference>
<feature type="transmembrane region" description="Helical" evidence="7">
    <location>
        <begin position="353"/>
        <end position="374"/>
    </location>
</feature>
<organism evidence="9 10">
    <name type="scientific">Achlya hypogyna</name>
    <name type="common">Oomycete</name>
    <name type="synonym">Protoachlya hypogyna</name>
    <dbReference type="NCBI Taxonomy" id="1202772"/>
    <lineage>
        <taxon>Eukaryota</taxon>
        <taxon>Sar</taxon>
        <taxon>Stramenopiles</taxon>
        <taxon>Oomycota</taxon>
        <taxon>Saprolegniomycetes</taxon>
        <taxon>Saprolegniales</taxon>
        <taxon>Achlyaceae</taxon>
        <taxon>Achlya</taxon>
    </lineage>
</organism>
<feature type="transmembrane region" description="Helical" evidence="7">
    <location>
        <begin position="231"/>
        <end position="252"/>
    </location>
</feature>
<name>A0A1V9YA13_ACHHY</name>
<proteinExistence type="predicted"/>
<evidence type="ECO:0000256" key="1">
    <source>
        <dbReference type="ARBA" id="ARBA00004651"/>
    </source>
</evidence>
<evidence type="ECO:0000313" key="10">
    <source>
        <dbReference type="Proteomes" id="UP000243579"/>
    </source>
</evidence>
<evidence type="ECO:0000256" key="6">
    <source>
        <dbReference type="SAM" id="MobiDB-lite"/>
    </source>
</evidence>
<feature type="transmembrane region" description="Helical" evidence="7">
    <location>
        <begin position="272"/>
        <end position="299"/>
    </location>
</feature>
<dbReference type="OrthoDB" id="74099at2759"/>
<feature type="transmembrane region" description="Helical" evidence="7">
    <location>
        <begin position="86"/>
        <end position="107"/>
    </location>
</feature>
<sequence length="1020" mass="109789">MGHDSTPLVSVKPRHTALDIWALGITVVIGGQYFSWNAGLVAGFYSYFGALLLMAAAYVCMALCLAEASSMLPFAGGAYGISRCSLGFYLGFIIGCCEALEYVAYVASSVLSFGEMLNVVFPSLVGYEPAVWLVVYVAAIVPHVYGDAFFWCTNRVLAVVSLVPIGIYILGVLCVADWDVNDASPLLHRFEAAQVLGNCPLIAWMFVGIEGINLACDEVSEPKSIVPKGQVACILTLVASAMMVFVLSAFAPPGLEVLTTAIAPLDAGYMRVFGVSSSMASLFSIPATYATIVGFIYAYRKLACAITESKLLPPICARVKTKHKTPVVVLGIGCGLSYLLCIAVFFAPSIEDHLFSVCILSAFCAYSAQCYGFIYLRRRFGHLDRQFTSPVGNPGALFAMGVWILNIVSILAFQTQPGVAAAVFAIVVALLSVYYHVYAKHRQTISDDERQILFITKREVRQTFETSKLLILSVHRKMMPSPTTYAPTTTDIWALGITIVIGGQYFSWNAGLVAGFYSYLGSTILMGVAYCCMVLCLAEVSSALPFAGGAYGIARCSLGFYMGFMIGCCETLEYIAYVASSVLTLGKMIVTVVPALSPVAPVIWLVVYAAALGVHLVGGQFFWRVNLVLALGSLVIVSVYVIGSLSVARSETSAIQDAQAFDASLVLEQLPTTAWFFIGIESLNLACDDVSDPRRKIPKGQLLCMATLVVSGLLVLIASFHVAPDIAALRSYTVPFNNGFTKMTGMSTEAATLLSLPATFATIFGFIYSYGKLTTAIASSQLLPPIFLHKWFASQVHGPSLLLTSAIGYVVCLITYFVPSIGDHIFSVCIFSAFCAYTAQCIGYIYLHVSFPHVERHFRSPLGIAGAVIPMAVWLLNLVSIVGFQEDNQLAFVAFATMWSVFSVYYHVYAKARQTLSDDERKILFVTHIAIFNKARSANKGRCKKAVQSTPKRHSTGTTAKSTVTPEASTLTSAASAEAIGTRAKSATAPPSSRRKSSVVTVMIVPVSGGKGETREIDGR</sequence>
<dbReference type="InterPro" id="IPR002293">
    <property type="entry name" value="AA/rel_permease1"/>
</dbReference>
<keyword evidence="3 7" id="KW-0812">Transmembrane</keyword>
<feature type="transmembrane region" description="Helical" evidence="7">
    <location>
        <begin position="327"/>
        <end position="347"/>
    </location>
</feature>
<accession>A0A1V9YA13</accession>
<evidence type="ECO:0000256" key="2">
    <source>
        <dbReference type="ARBA" id="ARBA00022475"/>
    </source>
</evidence>